<reference evidence="2 3" key="1">
    <citation type="submission" date="2019-09" db="EMBL/GenBank/DDBJ databases">
        <title>Wenzhouxiangella sp. Genome sequencing and assembly.</title>
        <authorList>
            <person name="Zhang R."/>
        </authorList>
    </citation>
    <scope>NUCLEOTIDE SEQUENCE [LARGE SCALE GENOMIC DNA]</scope>
    <source>
        <strain evidence="2 3">W260</strain>
    </source>
</reference>
<dbReference type="Gene3D" id="3.10.129.10">
    <property type="entry name" value="Hotdog Thioesterase"/>
    <property type="match status" value="1"/>
</dbReference>
<dbReference type="Proteomes" id="UP000325372">
    <property type="component" value="Unassembled WGS sequence"/>
</dbReference>
<dbReference type="EMBL" id="VYXP01000003">
    <property type="protein sequence ID" value="KAA9132824.1"/>
    <property type="molecule type" value="Genomic_DNA"/>
</dbReference>
<sequence length="144" mass="15360">MAIQDHYDPDFQVCYGCGARNDKGLHLKSYIDGDRVVAEYLPQAHEMGVPGVAYGGLIASLIDCHGIATGAAHFLAEYSGHPPRCVTASLHVEYRAPTPIDGTPMTLTARVTDSSARKAVVEVQVYAGGTLTAEGRVVAVRYRG</sequence>
<dbReference type="Pfam" id="PF03061">
    <property type="entry name" value="4HBT"/>
    <property type="match status" value="1"/>
</dbReference>
<dbReference type="InterPro" id="IPR006683">
    <property type="entry name" value="Thioestr_dom"/>
</dbReference>
<dbReference type="InterPro" id="IPR029069">
    <property type="entry name" value="HotDog_dom_sf"/>
</dbReference>
<dbReference type="GO" id="GO:0016790">
    <property type="term" value="F:thiolester hydrolase activity"/>
    <property type="evidence" value="ECO:0007669"/>
    <property type="project" value="UniProtKB-ARBA"/>
</dbReference>
<comment type="caution">
    <text evidence="2">The sequence shown here is derived from an EMBL/GenBank/DDBJ whole genome shotgun (WGS) entry which is preliminary data.</text>
</comment>
<dbReference type="SUPFAM" id="SSF54637">
    <property type="entry name" value="Thioesterase/thiol ester dehydrase-isomerase"/>
    <property type="match status" value="1"/>
</dbReference>
<evidence type="ECO:0000259" key="1">
    <source>
        <dbReference type="Pfam" id="PF03061"/>
    </source>
</evidence>
<evidence type="ECO:0000313" key="3">
    <source>
        <dbReference type="Proteomes" id="UP000325372"/>
    </source>
</evidence>
<dbReference type="AlphaFoldDB" id="A0A5N0TED9"/>
<organism evidence="2 3">
    <name type="scientific">Marinihelvus fidelis</name>
    <dbReference type="NCBI Taxonomy" id="2613842"/>
    <lineage>
        <taxon>Bacteria</taxon>
        <taxon>Pseudomonadati</taxon>
        <taxon>Pseudomonadota</taxon>
        <taxon>Gammaproteobacteria</taxon>
        <taxon>Chromatiales</taxon>
        <taxon>Wenzhouxiangellaceae</taxon>
        <taxon>Marinihelvus</taxon>
    </lineage>
</organism>
<accession>A0A5N0TED9</accession>
<evidence type="ECO:0000313" key="2">
    <source>
        <dbReference type="EMBL" id="KAA9132824.1"/>
    </source>
</evidence>
<feature type="domain" description="Thioesterase" evidence="1">
    <location>
        <begin position="51"/>
        <end position="131"/>
    </location>
</feature>
<proteinExistence type="predicted"/>
<protein>
    <submittedName>
        <fullName evidence="2">PaaI family thioesterase</fullName>
    </submittedName>
</protein>
<keyword evidence="3" id="KW-1185">Reference proteome</keyword>
<name>A0A5N0TED9_9GAMM</name>
<dbReference type="CDD" id="cd03443">
    <property type="entry name" value="PaaI_thioesterase"/>
    <property type="match status" value="1"/>
</dbReference>
<gene>
    <name evidence="2" type="ORF">F3N42_05030</name>
</gene>